<feature type="region of interest" description="Disordered" evidence="5">
    <location>
        <begin position="403"/>
        <end position="466"/>
    </location>
</feature>
<feature type="region of interest" description="Disordered" evidence="5">
    <location>
        <begin position="146"/>
        <end position="381"/>
    </location>
</feature>
<evidence type="ECO:0000256" key="3">
    <source>
        <dbReference type="ARBA" id="ARBA00022705"/>
    </source>
</evidence>
<accession>A0A653D152</accession>
<name>A0A653D152_CALMS</name>
<dbReference type="GO" id="GO:1904161">
    <property type="term" value="P:DNA synthesis involved in UV-damage excision repair"/>
    <property type="evidence" value="ECO:0007669"/>
    <property type="project" value="TreeGrafter"/>
</dbReference>
<feature type="compositionally biased region" description="Basic and acidic residues" evidence="5">
    <location>
        <begin position="170"/>
        <end position="186"/>
    </location>
</feature>
<dbReference type="Pfam" id="PF09507">
    <property type="entry name" value="CDC27"/>
    <property type="match status" value="1"/>
</dbReference>
<evidence type="ECO:0000256" key="4">
    <source>
        <dbReference type="ARBA" id="ARBA00023242"/>
    </source>
</evidence>
<proteinExistence type="predicted"/>
<evidence type="ECO:0000313" key="6">
    <source>
        <dbReference type="EMBL" id="VEN53661.1"/>
    </source>
</evidence>
<feature type="compositionally biased region" description="Acidic residues" evidence="5">
    <location>
        <begin position="340"/>
        <end position="362"/>
    </location>
</feature>
<keyword evidence="4" id="KW-0539">Nucleus</keyword>
<feature type="compositionally biased region" description="Acidic residues" evidence="5">
    <location>
        <begin position="263"/>
        <end position="278"/>
    </location>
</feature>
<dbReference type="InterPro" id="IPR019038">
    <property type="entry name" value="POLD3"/>
</dbReference>
<dbReference type="PANTHER" id="PTHR17598:SF13">
    <property type="entry name" value="DNA POLYMERASE DELTA SUBUNIT 3"/>
    <property type="match status" value="1"/>
</dbReference>
<evidence type="ECO:0000256" key="5">
    <source>
        <dbReference type="SAM" id="MobiDB-lite"/>
    </source>
</evidence>
<evidence type="ECO:0000256" key="1">
    <source>
        <dbReference type="ARBA" id="ARBA00004123"/>
    </source>
</evidence>
<evidence type="ECO:0000256" key="2">
    <source>
        <dbReference type="ARBA" id="ARBA00017589"/>
    </source>
</evidence>
<dbReference type="OrthoDB" id="6765399at2759"/>
<dbReference type="EMBL" id="CAACVG010009597">
    <property type="protein sequence ID" value="VEN53661.1"/>
    <property type="molecule type" value="Genomic_DNA"/>
</dbReference>
<keyword evidence="3" id="KW-0235">DNA replication</keyword>
<feature type="compositionally biased region" description="Basic and acidic residues" evidence="5">
    <location>
        <begin position="413"/>
        <end position="429"/>
    </location>
</feature>
<keyword evidence="7" id="KW-1185">Reference proteome</keyword>
<sequence>MDTESEELYFQKLQEFILDEDKIVTVPFLARNLGISLANSQCLLSKYVEDQRKLNSNHQLSVTYTVMGTLKNGKGDSIIMFDDSNIAEKDALFEKIHSDIIFSVQKNSKVDFNIIALVDKFDASEITDEPLQGSIIGKECTKRNLKLKKLPTPPPPTIKGKSAMFMPKTDSAKSSEDFPSKQKPEAKAATVADMFNKAAVSKPTQKDDKKISVKNTKSSKGKGTLSNFFSQTSSKSTFGSSDSINGISGSKSSLTNGSAEVSKEDEIDVTEFMEVDFQEEPKPAENEKENEIKIKTKTEKKEKKEKRKSSTKNKRDRSQDDGEEKNTKRRRRIIERNDSDSDDLFGNESNEEDVIEKSDEEPEKAAQLIVEKQQPVKGKVRKAVDKTYLDKEGFLVTTTEYEYVSASEDETTEPVKEEKTTPKPLEKKNSASSNDSSPKTTAKTKKGKKNAQVQNQPTLMNFFKKK</sequence>
<dbReference type="InterPro" id="IPR041913">
    <property type="entry name" value="POLD3_sf"/>
</dbReference>
<evidence type="ECO:0000313" key="7">
    <source>
        <dbReference type="Proteomes" id="UP000410492"/>
    </source>
</evidence>
<feature type="compositionally biased region" description="Basic residues" evidence="5">
    <location>
        <begin position="303"/>
        <end position="315"/>
    </location>
</feature>
<reference evidence="6 7" key="1">
    <citation type="submission" date="2019-01" db="EMBL/GenBank/DDBJ databases">
        <authorList>
            <person name="Sayadi A."/>
        </authorList>
    </citation>
    <scope>NUCLEOTIDE SEQUENCE [LARGE SCALE GENOMIC DNA]</scope>
</reference>
<dbReference type="PANTHER" id="PTHR17598">
    <property type="entry name" value="DNA POLYMERASE DELTA SUBUNIT 3"/>
    <property type="match status" value="1"/>
</dbReference>
<comment type="subcellular location">
    <subcellularLocation>
        <location evidence="1">Nucleus</location>
    </subcellularLocation>
</comment>
<dbReference type="GO" id="GO:0006297">
    <property type="term" value="P:nucleotide-excision repair, DNA gap filling"/>
    <property type="evidence" value="ECO:0007669"/>
    <property type="project" value="TreeGrafter"/>
</dbReference>
<feature type="compositionally biased region" description="Basic and acidic residues" evidence="5">
    <location>
        <begin position="316"/>
        <end position="326"/>
    </location>
</feature>
<gene>
    <name evidence="6" type="ORF">CALMAC_LOCUS13389</name>
</gene>
<organism evidence="6 7">
    <name type="scientific">Callosobruchus maculatus</name>
    <name type="common">Southern cowpea weevil</name>
    <name type="synonym">Pulse bruchid</name>
    <dbReference type="NCBI Taxonomy" id="64391"/>
    <lineage>
        <taxon>Eukaryota</taxon>
        <taxon>Metazoa</taxon>
        <taxon>Ecdysozoa</taxon>
        <taxon>Arthropoda</taxon>
        <taxon>Hexapoda</taxon>
        <taxon>Insecta</taxon>
        <taxon>Pterygota</taxon>
        <taxon>Neoptera</taxon>
        <taxon>Endopterygota</taxon>
        <taxon>Coleoptera</taxon>
        <taxon>Polyphaga</taxon>
        <taxon>Cucujiformia</taxon>
        <taxon>Chrysomeloidea</taxon>
        <taxon>Chrysomelidae</taxon>
        <taxon>Bruchinae</taxon>
        <taxon>Bruchini</taxon>
        <taxon>Callosobruchus</taxon>
    </lineage>
</organism>
<dbReference type="GO" id="GO:0003887">
    <property type="term" value="F:DNA-directed DNA polymerase activity"/>
    <property type="evidence" value="ECO:0007669"/>
    <property type="project" value="TreeGrafter"/>
</dbReference>
<feature type="compositionally biased region" description="Basic and acidic residues" evidence="5">
    <location>
        <begin position="279"/>
        <end position="302"/>
    </location>
</feature>
<feature type="compositionally biased region" description="Low complexity" evidence="5">
    <location>
        <begin position="226"/>
        <end position="253"/>
    </location>
</feature>
<dbReference type="GO" id="GO:0006271">
    <property type="term" value="P:DNA strand elongation involved in DNA replication"/>
    <property type="evidence" value="ECO:0007669"/>
    <property type="project" value="TreeGrafter"/>
</dbReference>
<dbReference type="GO" id="GO:0043625">
    <property type="term" value="C:delta DNA polymerase complex"/>
    <property type="evidence" value="ECO:0007669"/>
    <property type="project" value="InterPro"/>
</dbReference>
<dbReference type="AlphaFoldDB" id="A0A653D152"/>
<dbReference type="Proteomes" id="UP000410492">
    <property type="component" value="Unassembled WGS sequence"/>
</dbReference>
<dbReference type="Gene3D" id="3.90.1030.20">
    <property type="entry name" value="DNA polymerase delta, p66 (Cdc27) subunit, wHTH domain"/>
    <property type="match status" value="1"/>
</dbReference>
<protein>
    <recommendedName>
        <fullName evidence="2">DNA polymerase delta subunit 3</fullName>
    </recommendedName>
</protein>